<proteinExistence type="predicted"/>
<dbReference type="Pfam" id="PF25043">
    <property type="entry name" value="DUF7788"/>
    <property type="match status" value="1"/>
</dbReference>
<sequence>MIKRVFVFSDMEFDQASANDWETDDQAITRKFRERRYGSCVPEIVFWNKKKRKEKKSKGPLSSEKLD</sequence>
<feature type="domain" description="DUF7788" evidence="1">
    <location>
        <begin position="1"/>
        <end position="55"/>
    </location>
</feature>
<protein>
    <recommendedName>
        <fullName evidence="1">DUF7788 domain-containing protein</fullName>
    </recommendedName>
</protein>
<evidence type="ECO:0000259" key="1">
    <source>
        <dbReference type="Pfam" id="PF25043"/>
    </source>
</evidence>
<gene>
    <name evidence="2" type="ORF">ILEXP_LOCUS17689</name>
</gene>
<comment type="caution">
    <text evidence="2">The sequence shown here is derived from an EMBL/GenBank/DDBJ whole genome shotgun (WGS) entry which is preliminary data.</text>
</comment>
<dbReference type="PANTHER" id="PTHR31373:SF17">
    <property type="entry name" value="OS06G0652100 PROTEIN"/>
    <property type="match status" value="1"/>
</dbReference>
<accession>A0ABC8RXB9</accession>
<evidence type="ECO:0000313" key="2">
    <source>
        <dbReference type="EMBL" id="CAK9149631.1"/>
    </source>
</evidence>
<dbReference type="InterPro" id="IPR056690">
    <property type="entry name" value="DUF7788"/>
</dbReference>
<organism evidence="2 3">
    <name type="scientific">Ilex paraguariensis</name>
    <name type="common">yerba mate</name>
    <dbReference type="NCBI Taxonomy" id="185542"/>
    <lineage>
        <taxon>Eukaryota</taxon>
        <taxon>Viridiplantae</taxon>
        <taxon>Streptophyta</taxon>
        <taxon>Embryophyta</taxon>
        <taxon>Tracheophyta</taxon>
        <taxon>Spermatophyta</taxon>
        <taxon>Magnoliopsida</taxon>
        <taxon>eudicotyledons</taxon>
        <taxon>Gunneridae</taxon>
        <taxon>Pentapetalae</taxon>
        <taxon>asterids</taxon>
        <taxon>campanulids</taxon>
        <taxon>Aquifoliales</taxon>
        <taxon>Aquifoliaceae</taxon>
        <taxon>Ilex</taxon>
    </lineage>
</organism>
<keyword evidence="3" id="KW-1185">Reference proteome</keyword>
<dbReference type="Proteomes" id="UP001642360">
    <property type="component" value="Unassembled WGS sequence"/>
</dbReference>
<dbReference type="InterPro" id="IPR011205">
    <property type="entry name" value="UCP015417_vWA"/>
</dbReference>
<dbReference type="EMBL" id="CAUOFW020001910">
    <property type="protein sequence ID" value="CAK9149631.1"/>
    <property type="molecule type" value="Genomic_DNA"/>
</dbReference>
<name>A0ABC8RXB9_9AQUA</name>
<dbReference type="PANTHER" id="PTHR31373">
    <property type="entry name" value="OS06G0652100 PROTEIN"/>
    <property type="match status" value="1"/>
</dbReference>
<evidence type="ECO:0000313" key="3">
    <source>
        <dbReference type="Proteomes" id="UP001642360"/>
    </source>
</evidence>
<reference evidence="2 3" key="1">
    <citation type="submission" date="2024-02" db="EMBL/GenBank/DDBJ databases">
        <authorList>
            <person name="Vignale AGUSTIN F."/>
            <person name="Sosa J E."/>
            <person name="Modenutti C."/>
        </authorList>
    </citation>
    <scope>NUCLEOTIDE SEQUENCE [LARGE SCALE GENOMIC DNA]</scope>
</reference>
<dbReference type="AlphaFoldDB" id="A0ABC8RXB9"/>